<sequence>MSDLESATPHRTPLAVHVHAPHTCSHHVFNSSHSELADCNANGHTLSLRRKHGNSSEWRRQTESLMLSGSGRPQGSAISALIRCRDIVTETCQVTTSLPMKDVCHSSSSPRAYRAHLRITAGGDGVLYAVHGVTSQISAVVNSVPIHLYGVTGAVCLLEVGPETTTAPATCSVTSRGLRRGAWCRRYVVGSRVRLSTLTVDLFSVWDQGSRLTWENREYVCVMEDSGKGSRQATRDALLVAGGYSKCKYFNSVYLFGMKMNRWSEGPSVSQFRPYAGTALPL</sequence>
<dbReference type="AlphaFoldDB" id="A0A4C1ZP78"/>
<name>A0A4C1ZP78_EUMVA</name>
<gene>
    <name evidence="1" type="ORF">EVAR_61717_1</name>
</gene>
<dbReference type="SUPFAM" id="SSF50965">
    <property type="entry name" value="Galactose oxidase, central domain"/>
    <property type="match status" value="1"/>
</dbReference>
<dbReference type="InterPro" id="IPR011043">
    <property type="entry name" value="Gal_Oxase/kelch_b-propeller"/>
</dbReference>
<dbReference type="Proteomes" id="UP000299102">
    <property type="component" value="Unassembled WGS sequence"/>
</dbReference>
<organism evidence="1 2">
    <name type="scientific">Eumeta variegata</name>
    <name type="common">Bagworm moth</name>
    <name type="synonym">Eumeta japonica</name>
    <dbReference type="NCBI Taxonomy" id="151549"/>
    <lineage>
        <taxon>Eukaryota</taxon>
        <taxon>Metazoa</taxon>
        <taxon>Ecdysozoa</taxon>
        <taxon>Arthropoda</taxon>
        <taxon>Hexapoda</taxon>
        <taxon>Insecta</taxon>
        <taxon>Pterygota</taxon>
        <taxon>Neoptera</taxon>
        <taxon>Endopterygota</taxon>
        <taxon>Lepidoptera</taxon>
        <taxon>Glossata</taxon>
        <taxon>Ditrysia</taxon>
        <taxon>Tineoidea</taxon>
        <taxon>Psychidae</taxon>
        <taxon>Oiketicinae</taxon>
        <taxon>Eumeta</taxon>
    </lineage>
</organism>
<proteinExistence type="predicted"/>
<reference evidence="1 2" key="1">
    <citation type="journal article" date="2019" name="Commun. Biol.">
        <title>The bagworm genome reveals a unique fibroin gene that provides high tensile strength.</title>
        <authorList>
            <person name="Kono N."/>
            <person name="Nakamura H."/>
            <person name="Ohtoshi R."/>
            <person name="Tomita M."/>
            <person name="Numata K."/>
            <person name="Arakawa K."/>
        </authorList>
    </citation>
    <scope>NUCLEOTIDE SEQUENCE [LARGE SCALE GENOMIC DNA]</scope>
</reference>
<keyword evidence="2" id="KW-1185">Reference proteome</keyword>
<evidence type="ECO:0000313" key="2">
    <source>
        <dbReference type="Proteomes" id="UP000299102"/>
    </source>
</evidence>
<dbReference type="EMBL" id="BGZK01001972">
    <property type="protein sequence ID" value="GBP89053.1"/>
    <property type="molecule type" value="Genomic_DNA"/>
</dbReference>
<comment type="caution">
    <text evidence="1">The sequence shown here is derived from an EMBL/GenBank/DDBJ whole genome shotgun (WGS) entry which is preliminary data.</text>
</comment>
<accession>A0A4C1ZP78</accession>
<evidence type="ECO:0000313" key="1">
    <source>
        <dbReference type="EMBL" id="GBP89053.1"/>
    </source>
</evidence>
<protein>
    <submittedName>
        <fullName evidence="1">Uncharacterized protein</fullName>
    </submittedName>
</protein>